<evidence type="ECO:0000313" key="1">
    <source>
        <dbReference type="EMBL" id="SIS33151.1"/>
    </source>
</evidence>
<sequence>MLLSIFLPKYIAILHLNYKDSIMKLSEVKQILPTLENVEFQLENGAFVPEHFHVTEVGMINKNFIDCGGVIRSEKVVNFQLWNADDFEHRLKPNKLLNIIKLSEDKLGIEDFDIEVEYQSETIGKYDLEFNGKTFILKNKTTACLAQDACGIPPEKEKKNLIELGINQNNSCTPNSGCC</sequence>
<dbReference type="AlphaFoldDB" id="A0A1N7I7W5"/>
<keyword evidence="2" id="KW-1185">Reference proteome</keyword>
<accession>A0A1N7I7W5</accession>
<dbReference type="InterPro" id="IPR045534">
    <property type="entry name" value="DUF6428"/>
</dbReference>
<organism evidence="1 2">
    <name type="scientific">Chryseobacterium shigense</name>
    <dbReference type="NCBI Taxonomy" id="297244"/>
    <lineage>
        <taxon>Bacteria</taxon>
        <taxon>Pseudomonadati</taxon>
        <taxon>Bacteroidota</taxon>
        <taxon>Flavobacteriia</taxon>
        <taxon>Flavobacteriales</taxon>
        <taxon>Weeksellaceae</taxon>
        <taxon>Chryseobacterium group</taxon>
        <taxon>Chryseobacterium</taxon>
    </lineage>
</organism>
<protein>
    <submittedName>
        <fullName evidence="1">Uncharacterized protein</fullName>
    </submittedName>
</protein>
<dbReference type="Pfam" id="PF20001">
    <property type="entry name" value="DUF6428"/>
    <property type="match status" value="1"/>
</dbReference>
<reference evidence="2" key="1">
    <citation type="submission" date="2017-01" db="EMBL/GenBank/DDBJ databases">
        <authorList>
            <person name="Varghese N."/>
            <person name="Submissions S."/>
        </authorList>
    </citation>
    <scope>NUCLEOTIDE SEQUENCE [LARGE SCALE GENOMIC DNA]</scope>
    <source>
        <strain evidence="2">DSM 17126</strain>
    </source>
</reference>
<evidence type="ECO:0000313" key="2">
    <source>
        <dbReference type="Proteomes" id="UP000186373"/>
    </source>
</evidence>
<dbReference type="EMBL" id="FTNY01000002">
    <property type="protein sequence ID" value="SIS33151.1"/>
    <property type="molecule type" value="Genomic_DNA"/>
</dbReference>
<proteinExistence type="predicted"/>
<gene>
    <name evidence="1" type="ORF">SAMN05421639_102529</name>
</gene>
<dbReference type="Proteomes" id="UP000186373">
    <property type="component" value="Unassembled WGS sequence"/>
</dbReference>
<name>A0A1N7I7W5_9FLAO</name>